<dbReference type="Proteomes" id="UP000176998">
    <property type="component" value="Unassembled WGS sequence"/>
</dbReference>
<sequence length="1443" mass="165096">MDGAKPPLRRSDSIDRQFAAILANAQKQYADSKGLDLQGYMEPPMRSTDDLLNVITRENEKFQTFREKRQTLFECLSAACKPLEVVGEALAGASEEVFPPGQTIFAAVAYLINAAKDVSACYDSIIELFDQMKDFTARLKSYVSQKMSSELHDKVATILATIFEIFVLAAHEIRGGRFKSYLKNLFGKESKVPEALKKLASLTQAEERLVIAETSASVKRSLSNEEKLLEMMSRVDINVQTLRPETRVPQTREQALSSNRDKLKRILRPSVYPEDNYSALDRTRTPGTCEWILQDPSLQAWMTGEIRFLWISGNPGTGKSYLASRLVSWGQEKLNDEQANSMLGYVFVRQNIPESRSMIRALKDMAYQISEQDVFYGKQLVQSISSSDEIKTVSSAFRKLLVEPCKPDKWKRHIYLLVDGLDEAEPREVREFLSLLKALKSQRATGTRVQVALVGRNTLTDDVQEAIGDDTIGRSLHVIPERNGADIVSYITEGVNRARILRRSPRKEKEDIIDAMIKQVDGLFVLAKFMLTEINRNRHPRNIVESLKAYPKEMNGMLTKAVLDFSASITPQDADDLNEILRWVSVAEMGLTLEQIESILALKMGDAPLGLEELLRGQFSCFFTLEREDGLSTADLARKHENRRLWASSETGINEENSPDPLNMERDIQYLSNKHTTYVNFFHDSVREFFQEDSSTDLRVDEEHPSIGFQLADARRHVLKTCLRIFTDPAYFVLGEEGLSLQRYAAWYWQEHLDDIDIAATPVAEKADIGSRVYLMLTDPTIILTWTNLFEESLDIWNDHNIEVVSRWLKDDEATSALTPEQKKWTESASDNPAKLLEPMGRTFAKAWLLEEFEVYMPTLFCFGVVQSLPLLERGGKWSDSDYHWQDVPLEMRIEQAAAWASQPPTGHWLRRIGSTLLNLGEHTKALEYFEEAFKKDSNTAESYGRMGLCHAMNGNYKKALPLHQECESLEKTRMAEGYYKTDHEVKAAKWRLYKNQAQIAECYNRMGDIDESIQYCRKAMENVYYAPEFEPEIAYIGVLTENNRFQEMMSLFDEMDCRYTDKGNSCFVHFLLTQIPDQSIKDWFPQAAARTGKTAVSKLAGRYRIAMESAHEAQDSWKEIYLQNAHSNILMAAQDYDNVITMLEKVCLVEYKARGSLSVRVEYIASFKQLARAYFLKAQDADQTLQSGVVEFWVKKLEKLMQQQRKYQNKDVPLRMAGFDSNEASIFLILAYRLRNRVKESRQLVQGLVSESLKLLEDDEPQNDEISIRHLRRSLIAAGDEVNARAIWQSTRPPSLPANFSGRLTTNRRQSNSPRNGGLSPRRRSKQIFLTNMFSEGNDISCDHCLKRFEPSNQFAVCWYCIDLKFCLPCLDVIKSQNFKPGHTSVCKPSHDWLIVPPLSRDLQASEILVDGEVRRLEEWKSELRDKWVQAKPVKGLEIMLN</sequence>
<gene>
    <name evidence="5" type="ORF">CORC01_06063</name>
</gene>
<dbReference type="SUPFAM" id="SSF48452">
    <property type="entry name" value="TPR-like"/>
    <property type="match status" value="1"/>
</dbReference>
<reference evidence="5 6" key="1">
    <citation type="submission" date="2016-09" db="EMBL/GenBank/DDBJ databases">
        <authorList>
            <person name="Capua I."/>
            <person name="De Benedictis P."/>
            <person name="Joannis T."/>
            <person name="Lombin L.H."/>
            <person name="Cattoli G."/>
        </authorList>
    </citation>
    <scope>NUCLEOTIDE SEQUENCE [LARGE SCALE GENOMIC DNA]</scope>
    <source>
        <strain evidence="5 6">IMI 309357</strain>
    </source>
</reference>
<feature type="region of interest" description="Disordered" evidence="3">
    <location>
        <begin position="1294"/>
        <end position="1323"/>
    </location>
</feature>
<keyword evidence="6" id="KW-1185">Reference proteome</keyword>
<dbReference type="RefSeq" id="XP_022475761.1">
    <property type="nucleotide sequence ID" value="XM_022617705.1"/>
</dbReference>
<protein>
    <submittedName>
        <fullName evidence="5">NACHT and TPR domain-containing protein</fullName>
    </submittedName>
</protein>
<accession>A0A1G4BBC9</accession>
<keyword evidence="1" id="KW-0677">Repeat</keyword>
<feature type="compositionally biased region" description="Polar residues" evidence="3">
    <location>
        <begin position="1303"/>
        <end position="1316"/>
    </location>
</feature>
<dbReference type="Gene3D" id="3.40.50.300">
    <property type="entry name" value="P-loop containing nucleotide triphosphate hydrolases"/>
    <property type="match status" value="1"/>
</dbReference>
<comment type="caution">
    <text evidence="5">The sequence shown here is derived from an EMBL/GenBank/DDBJ whole genome shotgun (WGS) entry which is preliminary data.</text>
</comment>
<dbReference type="SUPFAM" id="SSF52540">
    <property type="entry name" value="P-loop containing nucleoside triphosphate hydrolases"/>
    <property type="match status" value="1"/>
</dbReference>
<proteinExistence type="predicted"/>
<dbReference type="EMBL" id="MJBS01000044">
    <property type="protein sequence ID" value="OHE98612.1"/>
    <property type="molecule type" value="Genomic_DNA"/>
</dbReference>
<evidence type="ECO:0000256" key="2">
    <source>
        <dbReference type="PROSITE-ProRule" id="PRU00339"/>
    </source>
</evidence>
<dbReference type="PROSITE" id="PS50005">
    <property type="entry name" value="TPR"/>
    <property type="match status" value="1"/>
</dbReference>
<dbReference type="Pfam" id="PF13181">
    <property type="entry name" value="TPR_8"/>
    <property type="match status" value="2"/>
</dbReference>
<evidence type="ECO:0000313" key="5">
    <source>
        <dbReference type="EMBL" id="OHE98612.1"/>
    </source>
</evidence>
<dbReference type="InterPro" id="IPR027417">
    <property type="entry name" value="P-loop_NTPase"/>
</dbReference>
<dbReference type="Gene3D" id="1.25.40.10">
    <property type="entry name" value="Tetratricopeptide repeat domain"/>
    <property type="match status" value="1"/>
</dbReference>
<dbReference type="GeneID" id="34559215"/>
<evidence type="ECO:0000256" key="3">
    <source>
        <dbReference type="SAM" id="MobiDB-lite"/>
    </source>
</evidence>
<organism evidence="5 6">
    <name type="scientific">Colletotrichum orchidophilum</name>
    <dbReference type="NCBI Taxonomy" id="1209926"/>
    <lineage>
        <taxon>Eukaryota</taxon>
        <taxon>Fungi</taxon>
        <taxon>Dikarya</taxon>
        <taxon>Ascomycota</taxon>
        <taxon>Pezizomycotina</taxon>
        <taxon>Sordariomycetes</taxon>
        <taxon>Hypocreomycetidae</taxon>
        <taxon>Glomerellales</taxon>
        <taxon>Glomerellaceae</taxon>
        <taxon>Colletotrichum</taxon>
    </lineage>
</organism>
<dbReference type="PANTHER" id="PTHR10039">
    <property type="entry name" value="AMELOGENIN"/>
    <property type="match status" value="1"/>
</dbReference>
<dbReference type="OrthoDB" id="448455at2759"/>
<dbReference type="InterPro" id="IPR056884">
    <property type="entry name" value="NPHP3-like_N"/>
</dbReference>
<dbReference type="InterPro" id="IPR031350">
    <property type="entry name" value="Goodbye_dom"/>
</dbReference>
<dbReference type="Pfam" id="PF17109">
    <property type="entry name" value="Goodbye"/>
    <property type="match status" value="1"/>
</dbReference>
<dbReference type="PROSITE" id="PS50837">
    <property type="entry name" value="NACHT"/>
    <property type="match status" value="1"/>
</dbReference>
<dbReference type="InterPro" id="IPR007111">
    <property type="entry name" value="NACHT_NTPase"/>
</dbReference>
<keyword evidence="2" id="KW-0802">TPR repeat</keyword>
<feature type="domain" description="NACHT" evidence="4">
    <location>
        <begin position="307"/>
        <end position="439"/>
    </location>
</feature>
<evidence type="ECO:0000259" key="4">
    <source>
        <dbReference type="PROSITE" id="PS50837"/>
    </source>
</evidence>
<feature type="repeat" description="TPR" evidence="2">
    <location>
        <begin position="907"/>
        <end position="940"/>
    </location>
</feature>
<evidence type="ECO:0000256" key="1">
    <source>
        <dbReference type="ARBA" id="ARBA00022737"/>
    </source>
</evidence>
<dbReference type="InterPro" id="IPR011990">
    <property type="entry name" value="TPR-like_helical_dom_sf"/>
</dbReference>
<name>A0A1G4BBC9_9PEZI</name>
<evidence type="ECO:0000313" key="6">
    <source>
        <dbReference type="Proteomes" id="UP000176998"/>
    </source>
</evidence>
<dbReference type="PANTHER" id="PTHR10039:SF17">
    <property type="entry name" value="FUNGAL STAND N-TERMINAL GOODBYE DOMAIN-CONTAINING PROTEIN-RELATED"/>
    <property type="match status" value="1"/>
</dbReference>
<dbReference type="InterPro" id="IPR019734">
    <property type="entry name" value="TPR_rpt"/>
</dbReference>
<dbReference type="SMART" id="SM00028">
    <property type="entry name" value="TPR"/>
    <property type="match status" value="3"/>
</dbReference>
<dbReference type="Pfam" id="PF24883">
    <property type="entry name" value="NPHP3_N"/>
    <property type="match status" value="1"/>
</dbReference>